<comment type="caution">
    <text evidence="2">The sequence shown here is derived from an EMBL/GenBank/DDBJ whole genome shotgun (WGS) entry which is preliminary data.</text>
</comment>
<accession>C0EJ19</accession>
<reference evidence="2 3" key="2">
    <citation type="submission" date="2009-02" db="EMBL/GenBank/DDBJ databases">
        <title>Draft genome sequence of Clostridium methylpentosum (DSM 5476).</title>
        <authorList>
            <person name="Sudarsanam P."/>
            <person name="Ley R."/>
            <person name="Guruge J."/>
            <person name="Turnbaugh P.J."/>
            <person name="Mahowald M."/>
            <person name="Liep D."/>
            <person name="Gordon J."/>
        </authorList>
    </citation>
    <scope>NUCLEOTIDE SEQUENCE [LARGE SCALE GENOMIC DNA]</scope>
    <source>
        <strain evidence="2 3">DSM 5476</strain>
    </source>
</reference>
<evidence type="ECO:0000313" key="3">
    <source>
        <dbReference type="Proteomes" id="UP000003340"/>
    </source>
</evidence>
<protein>
    <submittedName>
        <fullName evidence="2">Uncharacterized protein</fullName>
    </submittedName>
</protein>
<sequence>MSDTKDKQDREEFCMKEKKNKQSQQRDRAQSERNKKEKIPSDVLGSYTGVPQDGEKPEQDADDL</sequence>
<evidence type="ECO:0000256" key="1">
    <source>
        <dbReference type="SAM" id="MobiDB-lite"/>
    </source>
</evidence>
<dbReference type="Proteomes" id="UP000003340">
    <property type="component" value="Unassembled WGS sequence"/>
</dbReference>
<evidence type="ECO:0000313" key="2">
    <source>
        <dbReference type="EMBL" id="EEG28484.1"/>
    </source>
</evidence>
<reference evidence="2 3" key="1">
    <citation type="submission" date="2009-01" db="EMBL/GenBank/DDBJ databases">
        <authorList>
            <person name="Fulton L."/>
            <person name="Clifton S."/>
            <person name="Fulton B."/>
            <person name="Xu J."/>
            <person name="Minx P."/>
            <person name="Pepin K.H."/>
            <person name="Johnson M."/>
            <person name="Bhonagiri V."/>
            <person name="Nash W.E."/>
            <person name="Mardis E.R."/>
            <person name="Wilson R.K."/>
        </authorList>
    </citation>
    <scope>NUCLEOTIDE SEQUENCE [LARGE SCALE GENOMIC DNA]</scope>
    <source>
        <strain evidence="2 3">DSM 5476</strain>
    </source>
</reference>
<gene>
    <name evidence="2" type="ORF">CLOSTMETH_03865</name>
</gene>
<proteinExistence type="predicted"/>
<feature type="region of interest" description="Disordered" evidence="1">
    <location>
        <begin position="1"/>
        <end position="64"/>
    </location>
</feature>
<dbReference type="HOGENOM" id="CLU_2859821_0_0_9"/>
<name>C0EJ19_9FIRM</name>
<feature type="compositionally biased region" description="Basic and acidic residues" evidence="1">
    <location>
        <begin position="53"/>
        <end position="64"/>
    </location>
</feature>
<dbReference type="AlphaFoldDB" id="C0EJ19"/>
<organism evidence="2 3">
    <name type="scientific">[Clostridium] methylpentosum DSM 5476</name>
    <dbReference type="NCBI Taxonomy" id="537013"/>
    <lineage>
        <taxon>Bacteria</taxon>
        <taxon>Bacillati</taxon>
        <taxon>Bacillota</taxon>
        <taxon>Clostridia</taxon>
        <taxon>Eubacteriales</taxon>
        <taxon>Oscillospiraceae</taxon>
        <taxon>Oscillospiraceae incertae sedis</taxon>
    </lineage>
</organism>
<feature type="compositionally biased region" description="Basic and acidic residues" evidence="1">
    <location>
        <begin position="1"/>
        <end position="17"/>
    </location>
</feature>
<feature type="compositionally biased region" description="Basic and acidic residues" evidence="1">
    <location>
        <begin position="24"/>
        <end position="40"/>
    </location>
</feature>
<keyword evidence="3" id="KW-1185">Reference proteome</keyword>
<dbReference type="EMBL" id="ACEC01000136">
    <property type="protein sequence ID" value="EEG28484.1"/>
    <property type="molecule type" value="Genomic_DNA"/>
</dbReference>